<feature type="compositionally biased region" description="Polar residues" evidence="2">
    <location>
        <begin position="241"/>
        <end position="251"/>
    </location>
</feature>
<dbReference type="InterPro" id="IPR013087">
    <property type="entry name" value="Znf_C2H2_type"/>
</dbReference>
<feature type="compositionally biased region" description="Low complexity" evidence="2">
    <location>
        <begin position="986"/>
        <end position="999"/>
    </location>
</feature>
<evidence type="ECO:0000313" key="4">
    <source>
        <dbReference type="EMBL" id="KAF2137931.1"/>
    </source>
</evidence>
<feature type="region of interest" description="Disordered" evidence="2">
    <location>
        <begin position="300"/>
        <end position="578"/>
    </location>
</feature>
<organism evidence="4 5">
    <name type="scientific">Aplosporella prunicola CBS 121167</name>
    <dbReference type="NCBI Taxonomy" id="1176127"/>
    <lineage>
        <taxon>Eukaryota</taxon>
        <taxon>Fungi</taxon>
        <taxon>Dikarya</taxon>
        <taxon>Ascomycota</taxon>
        <taxon>Pezizomycotina</taxon>
        <taxon>Dothideomycetes</taxon>
        <taxon>Dothideomycetes incertae sedis</taxon>
        <taxon>Botryosphaeriales</taxon>
        <taxon>Aplosporellaceae</taxon>
        <taxon>Aplosporella</taxon>
    </lineage>
</organism>
<feature type="region of interest" description="Disordered" evidence="2">
    <location>
        <begin position="944"/>
        <end position="1015"/>
    </location>
</feature>
<dbReference type="Proteomes" id="UP000799438">
    <property type="component" value="Unassembled WGS sequence"/>
</dbReference>
<dbReference type="GO" id="GO:0008270">
    <property type="term" value="F:zinc ion binding"/>
    <property type="evidence" value="ECO:0007669"/>
    <property type="project" value="UniProtKB-KW"/>
</dbReference>
<feature type="region of interest" description="Disordered" evidence="2">
    <location>
        <begin position="1043"/>
        <end position="1198"/>
    </location>
</feature>
<feature type="region of interest" description="Disordered" evidence="2">
    <location>
        <begin position="52"/>
        <end position="120"/>
    </location>
</feature>
<evidence type="ECO:0000259" key="3">
    <source>
        <dbReference type="PROSITE" id="PS50157"/>
    </source>
</evidence>
<feature type="compositionally biased region" description="Basic and acidic residues" evidence="2">
    <location>
        <begin position="944"/>
        <end position="960"/>
    </location>
</feature>
<feature type="compositionally biased region" description="Acidic residues" evidence="2">
    <location>
        <begin position="698"/>
        <end position="711"/>
    </location>
</feature>
<feature type="compositionally biased region" description="Basic and acidic residues" evidence="2">
    <location>
        <begin position="1110"/>
        <end position="1123"/>
    </location>
</feature>
<feature type="compositionally biased region" description="Basic and acidic residues" evidence="2">
    <location>
        <begin position="361"/>
        <end position="370"/>
    </location>
</feature>
<feature type="compositionally biased region" description="Low complexity" evidence="2">
    <location>
        <begin position="778"/>
        <end position="797"/>
    </location>
</feature>
<name>A0A6A6B5A1_9PEZI</name>
<feature type="compositionally biased region" description="Basic and acidic residues" evidence="2">
    <location>
        <begin position="75"/>
        <end position="93"/>
    </location>
</feature>
<feature type="domain" description="C2H2-type" evidence="3">
    <location>
        <begin position="17"/>
        <end position="42"/>
    </location>
</feature>
<reference evidence="4" key="1">
    <citation type="journal article" date="2020" name="Stud. Mycol.">
        <title>101 Dothideomycetes genomes: a test case for predicting lifestyles and emergence of pathogens.</title>
        <authorList>
            <person name="Haridas S."/>
            <person name="Albert R."/>
            <person name="Binder M."/>
            <person name="Bloem J."/>
            <person name="Labutti K."/>
            <person name="Salamov A."/>
            <person name="Andreopoulos B."/>
            <person name="Baker S."/>
            <person name="Barry K."/>
            <person name="Bills G."/>
            <person name="Bluhm B."/>
            <person name="Cannon C."/>
            <person name="Castanera R."/>
            <person name="Culley D."/>
            <person name="Daum C."/>
            <person name="Ezra D."/>
            <person name="Gonzalez J."/>
            <person name="Henrissat B."/>
            <person name="Kuo A."/>
            <person name="Liang C."/>
            <person name="Lipzen A."/>
            <person name="Lutzoni F."/>
            <person name="Magnuson J."/>
            <person name="Mondo S."/>
            <person name="Nolan M."/>
            <person name="Ohm R."/>
            <person name="Pangilinan J."/>
            <person name="Park H.-J."/>
            <person name="Ramirez L."/>
            <person name="Alfaro M."/>
            <person name="Sun H."/>
            <person name="Tritt A."/>
            <person name="Yoshinaga Y."/>
            <person name="Zwiers L.-H."/>
            <person name="Turgeon B."/>
            <person name="Goodwin S."/>
            <person name="Spatafora J."/>
            <person name="Crous P."/>
            <person name="Grigoriev I."/>
        </authorList>
    </citation>
    <scope>NUCLEOTIDE SEQUENCE</scope>
    <source>
        <strain evidence="4">CBS 121167</strain>
    </source>
</reference>
<accession>A0A6A6B5A1</accession>
<gene>
    <name evidence="4" type="ORF">K452DRAFT_301646</name>
</gene>
<feature type="region of interest" description="Disordered" evidence="2">
    <location>
        <begin position="164"/>
        <end position="192"/>
    </location>
</feature>
<dbReference type="GeneID" id="54299976"/>
<feature type="compositionally biased region" description="Low complexity" evidence="2">
    <location>
        <begin position="425"/>
        <end position="445"/>
    </location>
</feature>
<feature type="compositionally biased region" description="Pro residues" evidence="2">
    <location>
        <begin position="381"/>
        <end position="394"/>
    </location>
</feature>
<feature type="region of interest" description="Disordered" evidence="2">
    <location>
        <begin position="241"/>
        <end position="263"/>
    </location>
</feature>
<feature type="compositionally biased region" description="Basic and acidic residues" evidence="2">
    <location>
        <begin position="567"/>
        <end position="578"/>
    </location>
</feature>
<feature type="compositionally biased region" description="Basic and acidic residues" evidence="2">
    <location>
        <begin position="730"/>
        <end position="744"/>
    </location>
</feature>
<feature type="compositionally biased region" description="Low complexity" evidence="2">
    <location>
        <begin position="1071"/>
        <end position="1081"/>
    </location>
</feature>
<keyword evidence="5" id="KW-1185">Reference proteome</keyword>
<feature type="compositionally biased region" description="Low complexity" evidence="2">
    <location>
        <begin position="885"/>
        <end position="901"/>
    </location>
</feature>
<feature type="compositionally biased region" description="Basic and acidic residues" evidence="2">
    <location>
        <begin position="525"/>
        <end position="534"/>
    </location>
</feature>
<feature type="compositionally biased region" description="Pro residues" evidence="2">
    <location>
        <begin position="1000"/>
        <end position="1009"/>
    </location>
</feature>
<sequence length="1198" mass="129651">MSDVGASAPHEVTRNLFHCTAYPPCGLSFAHEWQLESHKREHPDRGFHNVTERQLGENPQSDSDARRHSHLQRGSFRENEDRRTPSRASERRKANPRPSVGRADVYRPSFKQSPVAPRESLGITSERIGAASAPPALDAPTPPTEPILPHLLWHTPQYASLSPFMSGNPSKVAQKNVEDDGQSDDRWDPYEDPITAYPATTAGQQAERYEPQDLASKRHQGPVRAYVDRFAQTMEAARLPPQTTDAATQTDPKPAFSGHKDRFTDSGDLTAAMTLAGLRTVVLENSAMQTATIPLRDVASVQDVRSAESSRNHGVHYPRYDEMELDDPQGMADDDDDDQLPDITAADDTPDEDGLFIPLTEGRDMNREETEGAASQTIPEPVQPEPPQPAPQPKPTQAKPARAKAQSKKARSNSATSRSWSKATQPRSRSKPAQSRSRSRPAQPRSRSRPAQPPLPQDWPAEWNQSGLEQDNLIPQTLADHGRPRELDQTSSAPSRQEPAISGRPHATEGDEGMTRVGDSQPESAIDRIAEFHDPFWQGSSADRPPLPVAGEEQLAASLIPPQQADENGRKSCPDCSADGDRLCEECQRWVVRIALGLRPGAGFEPGKPRPVPAEPNSGQKRKRDDDPDEPLPPPLRVKVSSPITTTEESSASSRSGRSSRSGSVIVVATPRFDGFVDGDEEDGSGAEGGAHDHGDDWDVVEVEDGPEEIVLDMPDVDSNVQSSTDDDDRMPPEEHARDDDRRANTFVAVNDATAQEDPGLGFWGPSEEGTTGSPFPDSAARAVPTDAADATEAAAARGLPEPGLHGESADATAMQGRASTPGSERHRPSAPPVVEPESQQVGIAADENNAETTGTFRFVFPEVPCAPRQSEDAGLGPEAGPFVPEAEATAPAGKASAAPPWSREGNAPMAPMYFVQSWAEEVVPSSHPSSPLSSACSVDLVDIREEARQGAQARERRDPSMAAPEIEIGHDYDDDDAATSPPAPADAAAILPLTEENLPPAPTPPVPPSRDRSPSDILVVVGKCLDVIGYRRAVRFRSQSFCDMSATPPPPSPPGKVQRQQRRRVPSLSPAPSITHADAAADADTDTDVAATRAPAPPEPVTEWETEWETERERDEGISERAAKRRRSTRVMGGAAGKTSIATHTNGDDTDVDGAVSGAEERRGRARSRSKSRRRQQWRPRSRSLSTGSNIVVRRRE</sequence>
<evidence type="ECO:0000256" key="1">
    <source>
        <dbReference type="PROSITE-ProRule" id="PRU00042"/>
    </source>
</evidence>
<evidence type="ECO:0000313" key="5">
    <source>
        <dbReference type="Proteomes" id="UP000799438"/>
    </source>
</evidence>
<feature type="region of interest" description="Disordered" evidence="2">
    <location>
        <begin position="599"/>
        <end position="853"/>
    </location>
</feature>
<dbReference type="RefSeq" id="XP_033393646.1">
    <property type="nucleotide sequence ID" value="XM_033542479.1"/>
</dbReference>
<dbReference type="PROSITE" id="PS50157">
    <property type="entry name" value="ZINC_FINGER_C2H2_2"/>
    <property type="match status" value="1"/>
</dbReference>
<dbReference type="EMBL" id="ML995499">
    <property type="protein sequence ID" value="KAF2137931.1"/>
    <property type="molecule type" value="Genomic_DNA"/>
</dbReference>
<feature type="compositionally biased region" description="Polar residues" evidence="2">
    <location>
        <begin position="463"/>
        <end position="475"/>
    </location>
</feature>
<evidence type="ECO:0000256" key="2">
    <source>
        <dbReference type="SAM" id="MobiDB-lite"/>
    </source>
</evidence>
<feature type="compositionally biased region" description="Basic residues" evidence="2">
    <location>
        <begin position="1165"/>
        <end position="1183"/>
    </location>
</feature>
<feature type="compositionally biased region" description="Low complexity" evidence="2">
    <location>
        <begin position="641"/>
        <end position="676"/>
    </location>
</feature>
<keyword evidence="1" id="KW-0863">Zinc-finger</keyword>
<protein>
    <recommendedName>
        <fullName evidence="3">C2H2-type domain-containing protein</fullName>
    </recommendedName>
</protein>
<proteinExistence type="predicted"/>
<keyword evidence="1" id="KW-0862">Zinc</keyword>
<feature type="compositionally biased region" description="Acidic residues" evidence="2">
    <location>
        <begin position="323"/>
        <end position="340"/>
    </location>
</feature>
<feature type="compositionally biased region" description="Polar residues" evidence="2">
    <location>
        <begin position="164"/>
        <end position="173"/>
    </location>
</feature>
<dbReference type="AlphaFoldDB" id="A0A6A6B5A1"/>
<feature type="region of interest" description="Disordered" evidence="2">
    <location>
        <begin position="868"/>
        <end position="904"/>
    </location>
</feature>
<keyword evidence="1" id="KW-0479">Metal-binding</keyword>
<feature type="compositionally biased region" description="Basic residues" evidence="2">
    <location>
        <begin position="401"/>
        <end position="411"/>
    </location>
</feature>